<reference evidence="3" key="1">
    <citation type="submission" date="2021-01" db="EMBL/GenBank/DDBJ databases">
        <authorList>
            <person name="Corre E."/>
            <person name="Pelletier E."/>
            <person name="Niang G."/>
            <person name="Scheremetjew M."/>
            <person name="Finn R."/>
            <person name="Kale V."/>
            <person name="Holt S."/>
            <person name="Cochrane G."/>
            <person name="Meng A."/>
            <person name="Brown T."/>
            <person name="Cohen L."/>
        </authorList>
    </citation>
    <scope>NUCLEOTIDE SEQUENCE</scope>
    <source>
        <strain evidence="3">CCMP281</strain>
    </source>
</reference>
<proteinExistence type="predicted"/>
<evidence type="ECO:0000256" key="1">
    <source>
        <dbReference type="SAM" id="MobiDB-lite"/>
    </source>
</evidence>
<name>A0A6T9LWP1_9EUKA</name>
<evidence type="ECO:0000313" key="3">
    <source>
        <dbReference type="EMBL" id="CAE0140121.1"/>
    </source>
</evidence>
<dbReference type="EMBL" id="HBHX01059900">
    <property type="protein sequence ID" value="CAE0140121.1"/>
    <property type="molecule type" value="Transcribed_RNA"/>
</dbReference>
<dbReference type="AlphaFoldDB" id="A0A6T9LWP1"/>
<accession>A0A6T9LWP1</accession>
<sequence length="309" mass="32791">MSPPSRFTTSWSRSPNCSLRLPLRIVAGARGARAPCATPLAALPLPRASSPADGGTGSGFHDNHTQVQSTTMLHCEVVCLEFDEGNTVGGMDDWGEGSEGGDVVDMVDEGGGEDGAIGEGWSERYSAEVGRGQAAHAELSGRFEAEAATRGGAEESSSDVGSCTSSRLQTRAVEPLRAGPHPGIPWQSYRMQRDGLHIAEVLLASSDIEVGSMLRGAVELAPLGALAAWRSNACERLSVALEVVEIVTAELSLSWTLAFRIELAPLDGKAQHLDWRLPLTVRPARDRGLTCAPPFDAPRREVLHVPSHI</sequence>
<organism evidence="3">
    <name type="scientific">Haptolina ericina</name>
    <dbReference type="NCBI Taxonomy" id="156174"/>
    <lineage>
        <taxon>Eukaryota</taxon>
        <taxon>Haptista</taxon>
        <taxon>Haptophyta</taxon>
        <taxon>Prymnesiophyceae</taxon>
        <taxon>Prymnesiales</taxon>
        <taxon>Prymnesiaceae</taxon>
        <taxon>Haptolina</taxon>
    </lineage>
</organism>
<gene>
    <name evidence="2" type="ORF">HERI1096_LOCUS33132</name>
    <name evidence="3" type="ORF">HERI1096_LOCUS33133</name>
</gene>
<protein>
    <submittedName>
        <fullName evidence="3">Uncharacterized protein</fullName>
    </submittedName>
</protein>
<evidence type="ECO:0000313" key="2">
    <source>
        <dbReference type="EMBL" id="CAE0140119.1"/>
    </source>
</evidence>
<dbReference type="EMBL" id="HBHX01059899">
    <property type="protein sequence ID" value="CAE0140119.1"/>
    <property type="molecule type" value="Transcribed_RNA"/>
</dbReference>
<feature type="region of interest" description="Disordered" evidence="1">
    <location>
        <begin position="143"/>
        <end position="165"/>
    </location>
</feature>